<dbReference type="InterPro" id="IPR036625">
    <property type="entry name" value="E3-bd_dom_sf"/>
</dbReference>
<dbReference type="CDD" id="cd06849">
    <property type="entry name" value="lipoyl_domain"/>
    <property type="match status" value="1"/>
</dbReference>
<dbReference type="InterPro" id="IPR003016">
    <property type="entry name" value="2-oxoA_DH_lipoyl-BS"/>
</dbReference>
<keyword evidence="4 9" id="KW-0808">Transferase</keyword>
<keyword evidence="8 9" id="KW-0012">Acyltransferase</keyword>
<dbReference type="Gene3D" id="2.40.50.100">
    <property type="match status" value="1"/>
</dbReference>
<evidence type="ECO:0000256" key="6">
    <source>
        <dbReference type="ARBA" id="ARBA00022946"/>
    </source>
</evidence>
<reference evidence="13" key="1">
    <citation type="journal article" date="2019" name="Curr. Biol.">
        <title>Genome Sequence of Striga asiatica Provides Insight into the Evolution of Plant Parasitism.</title>
        <authorList>
            <person name="Yoshida S."/>
            <person name="Kim S."/>
            <person name="Wafula E.K."/>
            <person name="Tanskanen J."/>
            <person name="Kim Y.M."/>
            <person name="Honaas L."/>
            <person name="Yang Z."/>
            <person name="Spallek T."/>
            <person name="Conn C.E."/>
            <person name="Ichihashi Y."/>
            <person name="Cheong K."/>
            <person name="Cui S."/>
            <person name="Der J.P."/>
            <person name="Gundlach H."/>
            <person name="Jiao Y."/>
            <person name="Hori C."/>
            <person name="Ishida J.K."/>
            <person name="Kasahara H."/>
            <person name="Kiba T."/>
            <person name="Kim M.S."/>
            <person name="Koo N."/>
            <person name="Laohavisit A."/>
            <person name="Lee Y.H."/>
            <person name="Lumba S."/>
            <person name="McCourt P."/>
            <person name="Mortimer J.C."/>
            <person name="Mutuku J.M."/>
            <person name="Nomura T."/>
            <person name="Sasaki-Sekimoto Y."/>
            <person name="Seto Y."/>
            <person name="Wang Y."/>
            <person name="Wakatake T."/>
            <person name="Sakakibara H."/>
            <person name="Demura T."/>
            <person name="Yamaguchi S."/>
            <person name="Yoneyama K."/>
            <person name="Manabe R.I."/>
            <person name="Nelson D.C."/>
            <person name="Schulman A.H."/>
            <person name="Timko M.P."/>
            <person name="dePamphilis C.W."/>
            <person name="Choi D."/>
            <person name="Shirasu K."/>
        </authorList>
    </citation>
    <scope>NUCLEOTIDE SEQUENCE [LARGE SCALE GENOMIC DNA]</scope>
    <source>
        <strain evidence="13">cv. UVA1</strain>
    </source>
</reference>
<accession>A0A5A7R404</accession>
<name>A0A5A7R404_STRAF</name>
<evidence type="ECO:0000256" key="8">
    <source>
        <dbReference type="ARBA" id="ARBA00023315"/>
    </source>
</evidence>
<dbReference type="InterPro" id="IPR001078">
    <property type="entry name" value="2-oxoacid_DH_actylTfrase"/>
</dbReference>
<comment type="subcellular location">
    <subcellularLocation>
        <location evidence="2">Mitochondrion matrix</location>
    </subcellularLocation>
</comment>
<organism evidence="12 13">
    <name type="scientific">Striga asiatica</name>
    <name type="common">Asiatic witchweed</name>
    <name type="synonym">Buchnera asiatica</name>
    <dbReference type="NCBI Taxonomy" id="4170"/>
    <lineage>
        <taxon>Eukaryota</taxon>
        <taxon>Viridiplantae</taxon>
        <taxon>Streptophyta</taxon>
        <taxon>Embryophyta</taxon>
        <taxon>Tracheophyta</taxon>
        <taxon>Spermatophyta</taxon>
        <taxon>Magnoliopsida</taxon>
        <taxon>eudicotyledons</taxon>
        <taxon>Gunneridae</taxon>
        <taxon>Pentapetalae</taxon>
        <taxon>asterids</taxon>
        <taxon>lamiids</taxon>
        <taxon>Lamiales</taxon>
        <taxon>Orobanchaceae</taxon>
        <taxon>Buchnereae</taxon>
        <taxon>Striga</taxon>
    </lineage>
</organism>
<comment type="caution">
    <text evidence="12">The sequence shown here is derived from an EMBL/GenBank/DDBJ whole genome shotgun (WGS) entry which is preliminary data.</text>
</comment>
<dbReference type="PANTHER" id="PTHR43178">
    <property type="entry name" value="DIHYDROLIPOAMIDE ACETYLTRANSFERASE COMPONENT OF PYRUVATE DEHYDROGENASE COMPLEX"/>
    <property type="match status" value="1"/>
</dbReference>
<evidence type="ECO:0000256" key="5">
    <source>
        <dbReference type="ARBA" id="ARBA00022823"/>
    </source>
</evidence>
<feature type="domain" description="Lipoyl-binding" evidence="10">
    <location>
        <begin position="97"/>
        <end position="172"/>
    </location>
</feature>
<dbReference type="Proteomes" id="UP000325081">
    <property type="component" value="Unassembled WGS sequence"/>
</dbReference>
<dbReference type="PROSITE" id="PS00189">
    <property type="entry name" value="LIPOYL"/>
    <property type="match status" value="1"/>
</dbReference>
<dbReference type="SUPFAM" id="SSF52777">
    <property type="entry name" value="CoA-dependent acyltransferases"/>
    <property type="match status" value="1"/>
</dbReference>
<dbReference type="PANTHER" id="PTHR43178:SF14">
    <property type="entry name" value="LIPOAMIDE ACYLTRANSFERASE COMPONENT OF BRANCHED-CHAIN ALPHA-KETO ACID DEHYDROGENASE COMPLEX, MITOCHONDRIAL"/>
    <property type="match status" value="1"/>
</dbReference>
<evidence type="ECO:0000259" key="11">
    <source>
        <dbReference type="PROSITE" id="PS51826"/>
    </source>
</evidence>
<dbReference type="InterPro" id="IPR004167">
    <property type="entry name" value="PSBD"/>
</dbReference>
<gene>
    <name evidence="12" type="ORF">STAS_29601</name>
</gene>
<dbReference type="GO" id="GO:0031405">
    <property type="term" value="F:lipoic acid binding"/>
    <property type="evidence" value="ECO:0007669"/>
    <property type="project" value="TreeGrafter"/>
</dbReference>
<evidence type="ECO:0000256" key="9">
    <source>
        <dbReference type="RuleBase" id="RU003423"/>
    </source>
</evidence>
<evidence type="ECO:0000256" key="7">
    <source>
        <dbReference type="ARBA" id="ARBA00023128"/>
    </source>
</evidence>
<dbReference type="PROSITE" id="PS50968">
    <property type="entry name" value="BIOTINYL_LIPOYL"/>
    <property type="match status" value="1"/>
</dbReference>
<dbReference type="InterPro" id="IPR011053">
    <property type="entry name" value="Single_hybrid_motif"/>
</dbReference>
<keyword evidence="7" id="KW-0496">Mitochondrion</keyword>
<keyword evidence="5 9" id="KW-0450">Lipoyl</keyword>
<evidence type="ECO:0000256" key="3">
    <source>
        <dbReference type="ARBA" id="ARBA00007317"/>
    </source>
</evidence>
<comment type="similarity">
    <text evidence="3 9">Belongs to the 2-oxoacid dehydrogenase family.</text>
</comment>
<dbReference type="EMBL" id="BKCP01010181">
    <property type="protein sequence ID" value="GER52168.1"/>
    <property type="molecule type" value="Genomic_DNA"/>
</dbReference>
<dbReference type="Pfam" id="PF00198">
    <property type="entry name" value="2-oxoacid_dh"/>
    <property type="match status" value="1"/>
</dbReference>
<dbReference type="GO" id="GO:0016407">
    <property type="term" value="F:acetyltransferase activity"/>
    <property type="evidence" value="ECO:0007669"/>
    <property type="project" value="TreeGrafter"/>
</dbReference>
<dbReference type="InterPro" id="IPR000089">
    <property type="entry name" value="Biotin_lipoyl"/>
</dbReference>
<evidence type="ECO:0000256" key="4">
    <source>
        <dbReference type="ARBA" id="ARBA00022679"/>
    </source>
</evidence>
<dbReference type="Pfam" id="PF00364">
    <property type="entry name" value="Biotin_lipoyl"/>
    <property type="match status" value="1"/>
</dbReference>
<dbReference type="InterPro" id="IPR023213">
    <property type="entry name" value="CAT-like_dom_sf"/>
</dbReference>
<dbReference type="AlphaFoldDB" id="A0A5A7R404"/>
<dbReference type="Gene3D" id="4.10.320.10">
    <property type="entry name" value="E3-binding domain"/>
    <property type="match status" value="1"/>
</dbReference>
<dbReference type="InterPro" id="IPR050743">
    <property type="entry name" value="2-oxoacid_DH_E2_comp"/>
</dbReference>
<dbReference type="OrthoDB" id="15567at2759"/>
<dbReference type="SUPFAM" id="SSF51230">
    <property type="entry name" value="Single hybrid motif"/>
    <property type="match status" value="1"/>
</dbReference>
<dbReference type="FunFam" id="2.40.50.100:FF:000013">
    <property type="entry name" value="Dihydrolipoamide acetyltransferase component of pyruvate dehydrogenase complex"/>
    <property type="match status" value="1"/>
</dbReference>
<keyword evidence="13" id="KW-1185">Reference proteome</keyword>
<dbReference type="SUPFAM" id="SSF47005">
    <property type="entry name" value="Peripheral subunit-binding domain of 2-oxo acid dehydrogenase complex"/>
    <property type="match status" value="1"/>
</dbReference>
<keyword evidence="12" id="KW-0670">Pyruvate</keyword>
<dbReference type="PROSITE" id="PS51826">
    <property type="entry name" value="PSBD"/>
    <property type="match status" value="1"/>
</dbReference>
<evidence type="ECO:0000313" key="12">
    <source>
        <dbReference type="EMBL" id="GER52168.1"/>
    </source>
</evidence>
<proteinExistence type="inferred from homology"/>
<comment type="cofactor">
    <cofactor evidence="1 9">
        <name>(R)-lipoate</name>
        <dbReference type="ChEBI" id="CHEBI:83088"/>
    </cofactor>
</comment>
<evidence type="ECO:0000256" key="1">
    <source>
        <dbReference type="ARBA" id="ARBA00001938"/>
    </source>
</evidence>
<evidence type="ECO:0000256" key="2">
    <source>
        <dbReference type="ARBA" id="ARBA00004305"/>
    </source>
</evidence>
<sequence length="524" mass="57735">MICRKIYRKYSCCFSQWWRSVYSATAPPSSAAGVAGARSGISEMGFMHRCEVNVFRETRTLFFLRNPCDGNASSISLGIKCRKFTTQAISDLPTDGVVDIPLAQTGEGIAECELLKWFVQEGDQVEEFQPLCEVQSDKATIEITSRYKGKVMKFLHVPGSNVKVGETLLKMVVDENAFSSQSSEAPEVINAQDISITELDVVDLGLKRAKSGGVLSTPAVRNFAKQLGVNIEDVIGTGQEGRVLKEDVLSYATSRGIFEESSKFSNASCGEQYVQDHQKLPYISPPYKLEFEDSTIPLRGFQRAMVKSMTLAAKIPHFYYVDEINCNALVELKASFQNENSDPSVKHTFLPSLIKSLSMALSKYPLLNSCFSEELQEVTLKGSHNIGIAMATPHGLVVPNIKQVQTLSILEITKELSRLQQLALANKLSTDDITGGTITLSNIGAIGGKFGSPLINVPEVSIIAMGRIQKVPKFDDDENVYPASIMTVNIGADHRVLDGATVAKFCNEWKIYNENPELMMLHMR</sequence>
<dbReference type="Pfam" id="PF02817">
    <property type="entry name" value="E3_binding"/>
    <property type="match status" value="1"/>
</dbReference>
<feature type="domain" description="Peripheral subunit-binding (PSBD)" evidence="11">
    <location>
        <begin position="215"/>
        <end position="252"/>
    </location>
</feature>
<dbReference type="FunFam" id="3.30.559.10:FF:000007">
    <property type="entry name" value="Dihydrolipoamide acetyltransferase component of pyruvate dehydrogenase complex"/>
    <property type="match status" value="1"/>
</dbReference>
<dbReference type="GO" id="GO:0005759">
    <property type="term" value="C:mitochondrial matrix"/>
    <property type="evidence" value="ECO:0007669"/>
    <property type="project" value="UniProtKB-SubCell"/>
</dbReference>
<evidence type="ECO:0000313" key="13">
    <source>
        <dbReference type="Proteomes" id="UP000325081"/>
    </source>
</evidence>
<protein>
    <recommendedName>
        <fullName evidence="9">Dihydrolipoamide acetyltransferase component of pyruvate dehydrogenase complex</fullName>
        <ecNumber evidence="9">2.3.1.-</ecNumber>
    </recommendedName>
</protein>
<dbReference type="Gene3D" id="3.30.559.10">
    <property type="entry name" value="Chloramphenicol acetyltransferase-like domain"/>
    <property type="match status" value="1"/>
</dbReference>
<evidence type="ECO:0000259" key="10">
    <source>
        <dbReference type="PROSITE" id="PS50968"/>
    </source>
</evidence>
<keyword evidence="6" id="KW-0809">Transit peptide</keyword>
<dbReference type="EC" id="2.3.1.-" evidence="9"/>